<dbReference type="Pfam" id="PF07258">
    <property type="entry name" value="COMM_domain"/>
    <property type="match status" value="1"/>
</dbReference>
<dbReference type="InterPro" id="IPR017920">
    <property type="entry name" value="COMM"/>
</dbReference>
<sequence length="168" mass="19516">MSQVILDEDNRKHLEFLSKQPPQVLQDFCKLTNDYFQKGHNYKLYINAAQLVISLGFIDDKEPLITNLYTSKKPELESSLSNIGFKLPEYHNMEWRFETQIASRSMLKQCDPFVTMDFALKNSDDSQKLQHIILQSDATNLLHVAEELEAALLEGRSQQIRKIKRSVK</sequence>
<name>A0A8J5R9F6_9HYME</name>
<reference evidence="2" key="2">
    <citation type="submission" date="2021-04" db="EMBL/GenBank/DDBJ databases">
        <title>Genome-wide patterns of bracovirus chromosomal integration into multiple host tissues during parasitism.</title>
        <authorList>
            <person name="Chebbi M.A.C."/>
        </authorList>
    </citation>
    <scope>NUCLEOTIDE SEQUENCE</scope>
    <source>
        <tissue evidence="2">Whole body</tissue>
    </source>
</reference>
<dbReference type="PANTHER" id="PTHR15857:SF0">
    <property type="entry name" value="COMM DOMAIN-CONTAINING PROTEIN 2"/>
    <property type="match status" value="1"/>
</dbReference>
<dbReference type="EMBL" id="JAAOIC020000067">
    <property type="protein sequence ID" value="KAG8034824.1"/>
    <property type="molecule type" value="Genomic_DNA"/>
</dbReference>
<proteinExistence type="predicted"/>
<reference evidence="2" key="1">
    <citation type="submission" date="2020-03" db="EMBL/GenBank/DDBJ databases">
        <authorList>
            <person name="Chebbi M.A."/>
            <person name="Drezen J.M."/>
        </authorList>
    </citation>
    <scope>NUCLEOTIDE SEQUENCE</scope>
    <source>
        <tissue evidence="2">Whole body</tissue>
    </source>
</reference>
<comment type="caution">
    <text evidence="2">The sequence shown here is derived from an EMBL/GenBank/DDBJ whole genome shotgun (WGS) entry which is preliminary data.</text>
</comment>
<evidence type="ECO:0000313" key="2">
    <source>
        <dbReference type="EMBL" id="KAG8034824.1"/>
    </source>
</evidence>
<evidence type="ECO:0000259" key="1">
    <source>
        <dbReference type="PROSITE" id="PS51269"/>
    </source>
</evidence>
<evidence type="ECO:0000313" key="3">
    <source>
        <dbReference type="Proteomes" id="UP000729913"/>
    </source>
</evidence>
<dbReference type="AlphaFoldDB" id="A0A8J5R9F6"/>
<feature type="domain" description="COMM" evidence="1">
    <location>
        <begin position="89"/>
        <end position="159"/>
    </location>
</feature>
<dbReference type="PROSITE" id="PS51269">
    <property type="entry name" value="COMM"/>
    <property type="match status" value="1"/>
</dbReference>
<protein>
    <recommendedName>
        <fullName evidence="1">COMM domain-containing protein</fullName>
    </recommendedName>
</protein>
<keyword evidence="3" id="KW-1185">Reference proteome</keyword>
<gene>
    <name evidence="2" type="ORF">G9C98_007900</name>
</gene>
<dbReference type="Proteomes" id="UP000729913">
    <property type="component" value="Unassembled WGS sequence"/>
</dbReference>
<dbReference type="OrthoDB" id="10257479at2759"/>
<dbReference type="InterPro" id="IPR037354">
    <property type="entry name" value="Commd2"/>
</dbReference>
<organism evidence="2 3">
    <name type="scientific">Cotesia typhae</name>
    <dbReference type="NCBI Taxonomy" id="2053667"/>
    <lineage>
        <taxon>Eukaryota</taxon>
        <taxon>Metazoa</taxon>
        <taxon>Ecdysozoa</taxon>
        <taxon>Arthropoda</taxon>
        <taxon>Hexapoda</taxon>
        <taxon>Insecta</taxon>
        <taxon>Pterygota</taxon>
        <taxon>Neoptera</taxon>
        <taxon>Endopterygota</taxon>
        <taxon>Hymenoptera</taxon>
        <taxon>Apocrita</taxon>
        <taxon>Ichneumonoidea</taxon>
        <taxon>Braconidae</taxon>
        <taxon>Microgastrinae</taxon>
        <taxon>Cotesia</taxon>
    </lineage>
</organism>
<dbReference type="PANTHER" id="PTHR15857">
    <property type="entry name" value="COMM DOMAIN CONTAINING PROTEIN 2"/>
    <property type="match status" value="1"/>
</dbReference>
<accession>A0A8J5R9F6</accession>